<accession>A0A939NSN1</accession>
<organism evidence="2 3">
    <name type="scientific">Klebsiella pneumoniae</name>
    <dbReference type="NCBI Taxonomy" id="573"/>
    <lineage>
        <taxon>Bacteria</taxon>
        <taxon>Pseudomonadati</taxon>
        <taxon>Pseudomonadota</taxon>
        <taxon>Gammaproteobacteria</taxon>
        <taxon>Enterobacterales</taxon>
        <taxon>Enterobacteriaceae</taxon>
        <taxon>Klebsiella/Raoultella group</taxon>
        <taxon>Klebsiella</taxon>
        <taxon>Klebsiella pneumoniae complex</taxon>
    </lineage>
</organism>
<evidence type="ECO:0000313" key="2">
    <source>
        <dbReference type="EMBL" id="MBO2029554.1"/>
    </source>
</evidence>
<sequence length="49" mass="5612">MNTCSLNVSIPCWIFWLPVITILRSIIWRSAELALAADDAEQQTNPRRP</sequence>
<feature type="transmembrane region" description="Helical" evidence="1">
    <location>
        <begin position="6"/>
        <end position="27"/>
    </location>
</feature>
<protein>
    <submittedName>
        <fullName evidence="2">Uncharacterized protein</fullName>
    </submittedName>
</protein>
<name>A0A939NSN1_KLEPN</name>
<comment type="caution">
    <text evidence="2">The sequence shown here is derived from an EMBL/GenBank/DDBJ whole genome shotgun (WGS) entry which is preliminary data.</text>
</comment>
<keyword evidence="1" id="KW-1133">Transmembrane helix</keyword>
<keyword evidence="1" id="KW-0472">Membrane</keyword>
<dbReference type="EMBL" id="JAGETO010000121">
    <property type="protein sequence ID" value="MBO2029554.1"/>
    <property type="molecule type" value="Genomic_DNA"/>
</dbReference>
<dbReference type="AlphaFoldDB" id="A0A939NSN1"/>
<reference evidence="2" key="1">
    <citation type="submission" date="2021-03" db="EMBL/GenBank/DDBJ databases">
        <title>Molecular epidemiology and mechanisms of colistin and carbapenem resistance in Enterobacteriaceae from clinical isolates, the environment and porcine samples in Pretoria, South Africa.</title>
        <authorList>
            <person name="Bogoshi D."/>
            <person name="Mbelle N.M."/>
            <person name="Naidoo V."/>
            <person name="Osei Sekyere J."/>
        </authorList>
    </citation>
    <scope>NUCLEOTIDE SEQUENCE</scope>
    <source>
        <strain evidence="2">C034</strain>
    </source>
</reference>
<evidence type="ECO:0000256" key="1">
    <source>
        <dbReference type="SAM" id="Phobius"/>
    </source>
</evidence>
<dbReference type="Proteomes" id="UP000664620">
    <property type="component" value="Unassembled WGS sequence"/>
</dbReference>
<keyword evidence="1" id="KW-0812">Transmembrane</keyword>
<gene>
    <name evidence="2" type="ORF">J4734_23200</name>
</gene>
<proteinExistence type="predicted"/>
<evidence type="ECO:0000313" key="3">
    <source>
        <dbReference type="Proteomes" id="UP000664620"/>
    </source>
</evidence>